<feature type="region of interest" description="Disordered" evidence="6">
    <location>
        <begin position="70"/>
        <end position="89"/>
    </location>
</feature>
<feature type="domain" description="NAC" evidence="7">
    <location>
        <begin position="4"/>
        <end position="154"/>
    </location>
</feature>
<keyword evidence="9" id="KW-1185">Reference proteome</keyword>
<keyword evidence="2" id="KW-0805">Transcription regulation</keyword>
<dbReference type="OrthoDB" id="847193at2759"/>
<dbReference type="SUPFAM" id="SSF101941">
    <property type="entry name" value="NAC domain"/>
    <property type="match status" value="1"/>
</dbReference>
<dbReference type="PROSITE" id="PS51005">
    <property type="entry name" value="NAC"/>
    <property type="match status" value="1"/>
</dbReference>
<evidence type="ECO:0000256" key="6">
    <source>
        <dbReference type="SAM" id="MobiDB-lite"/>
    </source>
</evidence>
<organism evidence="8 9">
    <name type="scientific">Salix dunnii</name>
    <dbReference type="NCBI Taxonomy" id="1413687"/>
    <lineage>
        <taxon>Eukaryota</taxon>
        <taxon>Viridiplantae</taxon>
        <taxon>Streptophyta</taxon>
        <taxon>Embryophyta</taxon>
        <taxon>Tracheophyta</taxon>
        <taxon>Spermatophyta</taxon>
        <taxon>Magnoliopsida</taxon>
        <taxon>eudicotyledons</taxon>
        <taxon>Gunneridae</taxon>
        <taxon>Pentapetalae</taxon>
        <taxon>rosids</taxon>
        <taxon>fabids</taxon>
        <taxon>Malpighiales</taxon>
        <taxon>Salicaceae</taxon>
        <taxon>Saliceae</taxon>
        <taxon>Salix</taxon>
    </lineage>
</organism>
<evidence type="ECO:0000256" key="5">
    <source>
        <dbReference type="ARBA" id="ARBA00023242"/>
    </source>
</evidence>
<evidence type="ECO:0000313" key="8">
    <source>
        <dbReference type="EMBL" id="KAF9688019.1"/>
    </source>
</evidence>
<dbReference type="EMBL" id="JADGMS010000002">
    <property type="protein sequence ID" value="KAF9688019.1"/>
    <property type="molecule type" value="Genomic_DNA"/>
</dbReference>
<gene>
    <name evidence="8" type="ORF">SADUNF_Sadunf02G0153500</name>
</gene>
<reference evidence="8 9" key="1">
    <citation type="submission" date="2020-10" db="EMBL/GenBank/DDBJ databases">
        <title>Plant Genome Project.</title>
        <authorList>
            <person name="Zhang R.-G."/>
        </authorList>
    </citation>
    <scope>NUCLEOTIDE SEQUENCE [LARGE SCALE GENOMIC DNA]</scope>
    <source>
        <strain evidence="8">FAFU-HL-1</strain>
        <tissue evidence="8">Leaf</tissue>
    </source>
</reference>
<sequence>MSDRRVGYRFHPTDEEIIGYFLKRKMDGSDSSVDDDIPEIDLCKFEPWDLPSKRAFTVCKLKEKEDGNTDIKACDEGEAGNKRPANLDNPVESPIQQVDQERQVESIVTGNGLVIRYPPAMQQQVHEEQGLSFENTLFTNGTGYEYNEFDTDEQEVDPEKFADSFLGELPDDSFGNTFSIFQPESNYEETPNTLLYNSNPPVITGYHQSGTTAQEDIGSQSGDDILNEGTSRCGPCPMNYEETSLMRRAIRPTDNYGTSSFIHLGKSPLKNPPSVYAAKGILGLAPPNLWPFDL</sequence>
<feature type="compositionally biased region" description="Basic and acidic residues" evidence="6">
    <location>
        <begin position="70"/>
        <end position="81"/>
    </location>
</feature>
<dbReference type="GO" id="GO:0006355">
    <property type="term" value="P:regulation of DNA-templated transcription"/>
    <property type="evidence" value="ECO:0007669"/>
    <property type="project" value="InterPro"/>
</dbReference>
<keyword evidence="4" id="KW-0804">Transcription</keyword>
<name>A0A835TIA3_9ROSI</name>
<keyword evidence="3" id="KW-0238">DNA-binding</keyword>
<comment type="subcellular location">
    <subcellularLocation>
        <location evidence="1">Nucleus</location>
    </subcellularLocation>
</comment>
<dbReference type="GO" id="GO:0005634">
    <property type="term" value="C:nucleus"/>
    <property type="evidence" value="ECO:0007669"/>
    <property type="project" value="UniProtKB-SubCell"/>
</dbReference>
<evidence type="ECO:0000256" key="4">
    <source>
        <dbReference type="ARBA" id="ARBA00023163"/>
    </source>
</evidence>
<dbReference type="AlphaFoldDB" id="A0A835TIA3"/>
<dbReference type="GO" id="GO:0003677">
    <property type="term" value="F:DNA binding"/>
    <property type="evidence" value="ECO:0007669"/>
    <property type="project" value="UniProtKB-KW"/>
</dbReference>
<dbReference type="PANTHER" id="PTHR31989">
    <property type="entry name" value="NAC DOMAIN-CONTAINING PROTEIN 82-RELATED"/>
    <property type="match status" value="1"/>
</dbReference>
<dbReference type="Gene3D" id="2.170.150.80">
    <property type="entry name" value="NAC domain"/>
    <property type="match status" value="1"/>
</dbReference>
<proteinExistence type="predicted"/>
<dbReference type="InterPro" id="IPR036093">
    <property type="entry name" value="NAC_dom_sf"/>
</dbReference>
<comment type="caution">
    <text evidence="8">The sequence shown here is derived from an EMBL/GenBank/DDBJ whole genome shotgun (WGS) entry which is preliminary data.</text>
</comment>
<evidence type="ECO:0000256" key="3">
    <source>
        <dbReference type="ARBA" id="ARBA00023125"/>
    </source>
</evidence>
<dbReference type="Proteomes" id="UP000657918">
    <property type="component" value="Unassembled WGS sequence"/>
</dbReference>
<evidence type="ECO:0000259" key="7">
    <source>
        <dbReference type="PROSITE" id="PS51005"/>
    </source>
</evidence>
<protein>
    <recommendedName>
        <fullName evidence="7">NAC domain-containing protein</fullName>
    </recommendedName>
</protein>
<keyword evidence="5" id="KW-0539">Nucleus</keyword>
<dbReference type="Pfam" id="PF02365">
    <property type="entry name" value="NAM"/>
    <property type="match status" value="1"/>
</dbReference>
<evidence type="ECO:0000256" key="2">
    <source>
        <dbReference type="ARBA" id="ARBA00023015"/>
    </source>
</evidence>
<dbReference type="InterPro" id="IPR003441">
    <property type="entry name" value="NAC-dom"/>
</dbReference>
<evidence type="ECO:0000256" key="1">
    <source>
        <dbReference type="ARBA" id="ARBA00004123"/>
    </source>
</evidence>
<evidence type="ECO:0000313" key="9">
    <source>
        <dbReference type="Proteomes" id="UP000657918"/>
    </source>
</evidence>
<accession>A0A835TIA3</accession>